<dbReference type="GO" id="GO:0003677">
    <property type="term" value="F:DNA binding"/>
    <property type="evidence" value="ECO:0007669"/>
    <property type="project" value="UniProtKB-KW"/>
</dbReference>
<evidence type="ECO:0000256" key="3">
    <source>
        <dbReference type="ARBA" id="ARBA00023163"/>
    </source>
</evidence>
<name>A0A5M3WEH2_9ACTN</name>
<dbReference type="GO" id="GO:0045892">
    <property type="term" value="P:negative regulation of DNA-templated transcription"/>
    <property type="evidence" value="ECO:0007669"/>
    <property type="project" value="TreeGrafter"/>
</dbReference>
<organism evidence="5 6">
    <name type="scientific">Acrocarpospora macrocephala</name>
    <dbReference type="NCBI Taxonomy" id="150177"/>
    <lineage>
        <taxon>Bacteria</taxon>
        <taxon>Bacillati</taxon>
        <taxon>Actinomycetota</taxon>
        <taxon>Actinomycetes</taxon>
        <taxon>Streptosporangiales</taxon>
        <taxon>Streptosporangiaceae</taxon>
        <taxon>Acrocarpospora</taxon>
    </lineage>
</organism>
<gene>
    <name evidence="5" type="ORF">Amac_009590</name>
</gene>
<keyword evidence="3" id="KW-0804">Transcription</keyword>
<dbReference type="PRINTS" id="PR00035">
    <property type="entry name" value="HTHGNTR"/>
</dbReference>
<keyword evidence="6" id="KW-1185">Reference proteome</keyword>
<dbReference type="Pfam" id="PF00392">
    <property type="entry name" value="GntR"/>
    <property type="match status" value="1"/>
</dbReference>
<dbReference type="InterPro" id="IPR050679">
    <property type="entry name" value="Bact_HTH_transcr_reg"/>
</dbReference>
<dbReference type="PANTHER" id="PTHR44846">
    <property type="entry name" value="MANNOSYL-D-GLYCERATE TRANSPORT/METABOLISM SYSTEM REPRESSOR MNGR-RELATED"/>
    <property type="match status" value="1"/>
</dbReference>
<evidence type="ECO:0000313" key="6">
    <source>
        <dbReference type="Proteomes" id="UP000331127"/>
    </source>
</evidence>
<dbReference type="CDD" id="cd07377">
    <property type="entry name" value="WHTH_GntR"/>
    <property type="match status" value="1"/>
</dbReference>
<dbReference type="InterPro" id="IPR036390">
    <property type="entry name" value="WH_DNA-bd_sf"/>
</dbReference>
<accession>A0A5M3WEH2</accession>
<keyword evidence="1" id="KW-0805">Transcription regulation</keyword>
<dbReference type="InterPro" id="IPR000524">
    <property type="entry name" value="Tscrpt_reg_HTH_GntR"/>
</dbReference>
<comment type="caution">
    <text evidence="5">The sequence shown here is derived from an EMBL/GenBank/DDBJ whole genome shotgun (WGS) entry which is preliminary data.</text>
</comment>
<sequence>MPEFQRRHDVHLWVQIYDTVRERIEDGTYPAGMSIPSESEMVDEFKAARNTVRKALRHLRDDGWIYTVAQLGSFPAAPSDPMSPPGRPPRQ</sequence>
<dbReference type="SMART" id="SM00345">
    <property type="entry name" value="HTH_GNTR"/>
    <property type="match status" value="1"/>
</dbReference>
<proteinExistence type="predicted"/>
<evidence type="ECO:0000313" key="5">
    <source>
        <dbReference type="EMBL" id="GES07364.1"/>
    </source>
</evidence>
<dbReference type="InterPro" id="IPR036388">
    <property type="entry name" value="WH-like_DNA-bd_sf"/>
</dbReference>
<dbReference type="PANTHER" id="PTHR44846:SF1">
    <property type="entry name" value="MANNOSYL-D-GLYCERATE TRANSPORT_METABOLISM SYSTEM REPRESSOR MNGR-RELATED"/>
    <property type="match status" value="1"/>
</dbReference>
<evidence type="ECO:0000256" key="2">
    <source>
        <dbReference type="ARBA" id="ARBA00023125"/>
    </source>
</evidence>
<dbReference type="SUPFAM" id="SSF46785">
    <property type="entry name" value="Winged helix' DNA-binding domain"/>
    <property type="match status" value="1"/>
</dbReference>
<dbReference type="AlphaFoldDB" id="A0A5M3WEH2"/>
<evidence type="ECO:0000259" key="4">
    <source>
        <dbReference type="PROSITE" id="PS50949"/>
    </source>
</evidence>
<dbReference type="GO" id="GO:0003700">
    <property type="term" value="F:DNA-binding transcription factor activity"/>
    <property type="evidence" value="ECO:0007669"/>
    <property type="project" value="InterPro"/>
</dbReference>
<keyword evidence="2" id="KW-0238">DNA-binding</keyword>
<dbReference type="Gene3D" id="1.10.10.10">
    <property type="entry name" value="Winged helix-like DNA-binding domain superfamily/Winged helix DNA-binding domain"/>
    <property type="match status" value="1"/>
</dbReference>
<feature type="domain" description="HTH gntR-type" evidence="4">
    <location>
        <begin position="10"/>
        <end position="78"/>
    </location>
</feature>
<evidence type="ECO:0000256" key="1">
    <source>
        <dbReference type="ARBA" id="ARBA00023015"/>
    </source>
</evidence>
<dbReference type="EMBL" id="BLAE01000006">
    <property type="protein sequence ID" value="GES07364.1"/>
    <property type="molecule type" value="Genomic_DNA"/>
</dbReference>
<reference evidence="5 6" key="1">
    <citation type="submission" date="2019-10" db="EMBL/GenBank/DDBJ databases">
        <title>Whole genome shotgun sequence of Acrocarpospora macrocephala NBRC 16266.</title>
        <authorList>
            <person name="Ichikawa N."/>
            <person name="Kimura A."/>
            <person name="Kitahashi Y."/>
            <person name="Komaki H."/>
            <person name="Oguchi A."/>
        </authorList>
    </citation>
    <scope>NUCLEOTIDE SEQUENCE [LARGE SCALE GENOMIC DNA]</scope>
    <source>
        <strain evidence="5 6">NBRC 16266</strain>
    </source>
</reference>
<protein>
    <recommendedName>
        <fullName evidence="4">HTH gntR-type domain-containing protein</fullName>
    </recommendedName>
</protein>
<dbReference type="PROSITE" id="PS50949">
    <property type="entry name" value="HTH_GNTR"/>
    <property type="match status" value="1"/>
</dbReference>
<dbReference type="Proteomes" id="UP000331127">
    <property type="component" value="Unassembled WGS sequence"/>
</dbReference>